<protein>
    <submittedName>
        <fullName evidence="6">Methyl-accepting chemotaxis protein</fullName>
    </submittedName>
</protein>
<keyword evidence="4" id="KW-1133">Transmembrane helix</keyword>
<evidence type="ECO:0000256" key="2">
    <source>
        <dbReference type="PROSITE-ProRule" id="PRU00284"/>
    </source>
</evidence>
<keyword evidence="7" id="KW-1185">Reference proteome</keyword>
<reference evidence="6 7" key="1">
    <citation type="submission" date="2016-12" db="EMBL/GenBank/DDBJ databases">
        <authorList>
            <person name="Song W.-J."/>
            <person name="Kurnit D.M."/>
        </authorList>
    </citation>
    <scope>NUCLEOTIDE SEQUENCE [LARGE SCALE GENOMIC DNA]</scope>
    <source>
        <strain evidence="6 7">DSM 11393</strain>
    </source>
</reference>
<dbReference type="Proteomes" id="UP000186469">
    <property type="component" value="Unassembled WGS sequence"/>
</dbReference>
<dbReference type="PROSITE" id="PS50111">
    <property type="entry name" value="CHEMOTAXIS_TRANSDUC_2"/>
    <property type="match status" value="1"/>
</dbReference>
<dbReference type="InterPro" id="IPR004089">
    <property type="entry name" value="MCPsignal_dom"/>
</dbReference>
<dbReference type="Gene3D" id="1.10.287.950">
    <property type="entry name" value="Methyl-accepting chemotaxis protein"/>
    <property type="match status" value="1"/>
</dbReference>
<evidence type="ECO:0000256" key="1">
    <source>
        <dbReference type="ARBA" id="ARBA00023224"/>
    </source>
</evidence>
<dbReference type="Pfam" id="PF00015">
    <property type="entry name" value="MCPsignal"/>
    <property type="match status" value="1"/>
</dbReference>
<sequence>MFSNLSTMFKIMIVVIVMTIGMSAISFIALSGLYRVDAITNKVVDTELPGMMATDSTLMSIMDITRLEKNIVLEQDQEKIKVYLEELRSLYTQLSNNLSLMDKFYYTSAGVNSMTELRTLVDNWLTEHKKVVELGVLEGGHEDIFIQARALSTGIVKDKLNSLQKALESLSKVKVDVIRNGSEEAGRLFDFAQITVISATVISILVGLFFGWLISKNIMKQLGAEPNDIGILADKIAGGALDTKFDKTITFGVYNAINRMTDNLKAKILEAEDAKIRAGQESELAKQAAKEAEEAKRMAENAKREGMLHAAGQLEEVVGRMTSASTQLSINVDEANRGAGVQKQRVSESVVAMEKMNATIMDVARKAANTSELSLATRSKAIEGSTIVNKVVGAIGIIKTQSDTLKEEMSSLSKQADDIGQIMNVISDIADQTNLLALNAAIEAARAGEAGRGFAVVADEVRKLAEKTMQATEQVGNAINGIQNGTQRSRNSVDTSVKTVIETTELAGHSGAALNEIVELVGTAADQVHSIAIASEEESAASSEITTGMEFINTLADELSHSMEQSHIAVNEVAQQANTIQNIIHEMKKA</sequence>
<name>A0A1M7RUP9_9BACT</name>
<dbReference type="OrthoDB" id="5444867at2"/>
<dbReference type="AlphaFoldDB" id="A0A1M7RUP9"/>
<dbReference type="Pfam" id="PF12729">
    <property type="entry name" value="4HB_MCP_1"/>
    <property type="match status" value="1"/>
</dbReference>
<keyword evidence="3" id="KW-0175">Coiled coil</keyword>
<evidence type="ECO:0000313" key="6">
    <source>
        <dbReference type="EMBL" id="SHN49752.1"/>
    </source>
</evidence>
<proteinExistence type="predicted"/>
<evidence type="ECO:0000256" key="4">
    <source>
        <dbReference type="SAM" id="Phobius"/>
    </source>
</evidence>
<dbReference type="GO" id="GO:0016020">
    <property type="term" value="C:membrane"/>
    <property type="evidence" value="ECO:0007669"/>
    <property type="project" value="InterPro"/>
</dbReference>
<evidence type="ECO:0000259" key="5">
    <source>
        <dbReference type="PROSITE" id="PS50111"/>
    </source>
</evidence>
<dbReference type="PANTHER" id="PTHR32089:SF112">
    <property type="entry name" value="LYSOZYME-LIKE PROTEIN-RELATED"/>
    <property type="match status" value="1"/>
</dbReference>
<gene>
    <name evidence="6" type="ORF">SAMN02745728_00166</name>
</gene>
<dbReference type="SUPFAM" id="SSF58104">
    <property type="entry name" value="Methyl-accepting chemotaxis protein (MCP) signaling domain"/>
    <property type="match status" value="1"/>
</dbReference>
<keyword evidence="1 2" id="KW-0807">Transducer</keyword>
<dbReference type="RefSeq" id="WP_072695525.1">
    <property type="nucleotide sequence ID" value="NZ_FRDI01000002.1"/>
</dbReference>
<feature type="coiled-coil region" evidence="3">
    <location>
        <begin position="257"/>
        <end position="305"/>
    </location>
</feature>
<dbReference type="GO" id="GO:0007165">
    <property type="term" value="P:signal transduction"/>
    <property type="evidence" value="ECO:0007669"/>
    <property type="project" value="UniProtKB-KW"/>
</dbReference>
<dbReference type="InterPro" id="IPR024478">
    <property type="entry name" value="HlyB_4HB_MCP"/>
</dbReference>
<feature type="transmembrane region" description="Helical" evidence="4">
    <location>
        <begin position="191"/>
        <end position="214"/>
    </location>
</feature>
<organism evidence="6 7">
    <name type="scientific">Desulfovibrio litoralis DSM 11393</name>
    <dbReference type="NCBI Taxonomy" id="1121455"/>
    <lineage>
        <taxon>Bacteria</taxon>
        <taxon>Pseudomonadati</taxon>
        <taxon>Thermodesulfobacteriota</taxon>
        <taxon>Desulfovibrionia</taxon>
        <taxon>Desulfovibrionales</taxon>
        <taxon>Desulfovibrionaceae</taxon>
        <taxon>Desulfovibrio</taxon>
    </lineage>
</organism>
<dbReference type="EMBL" id="FRDI01000002">
    <property type="protein sequence ID" value="SHN49752.1"/>
    <property type="molecule type" value="Genomic_DNA"/>
</dbReference>
<accession>A0A1M7RUP9</accession>
<keyword evidence="4" id="KW-0472">Membrane</keyword>
<feature type="domain" description="Methyl-accepting transducer" evidence="5">
    <location>
        <begin position="317"/>
        <end position="553"/>
    </location>
</feature>
<evidence type="ECO:0000256" key="3">
    <source>
        <dbReference type="SAM" id="Coils"/>
    </source>
</evidence>
<feature type="transmembrane region" description="Helical" evidence="4">
    <location>
        <begin position="12"/>
        <end position="34"/>
    </location>
</feature>
<dbReference type="PANTHER" id="PTHR32089">
    <property type="entry name" value="METHYL-ACCEPTING CHEMOTAXIS PROTEIN MCPB"/>
    <property type="match status" value="1"/>
</dbReference>
<evidence type="ECO:0000313" key="7">
    <source>
        <dbReference type="Proteomes" id="UP000186469"/>
    </source>
</evidence>
<dbReference type="CDD" id="cd11386">
    <property type="entry name" value="MCP_signal"/>
    <property type="match status" value="1"/>
</dbReference>
<dbReference type="SMART" id="SM00283">
    <property type="entry name" value="MA"/>
    <property type="match status" value="1"/>
</dbReference>
<dbReference type="STRING" id="1121455.SAMN02745728_00166"/>
<keyword evidence="4" id="KW-0812">Transmembrane</keyword>